<dbReference type="HAMAP" id="MF_01121">
    <property type="entry name" value="Sirtuin_ClassIII"/>
    <property type="match status" value="1"/>
</dbReference>
<dbReference type="InterPro" id="IPR026590">
    <property type="entry name" value="Ssirtuin_cat_dom"/>
</dbReference>
<evidence type="ECO:0000256" key="2">
    <source>
        <dbReference type="ARBA" id="ARBA00023027"/>
    </source>
</evidence>
<feature type="binding site" evidence="3">
    <location>
        <position position="53"/>
    </location>
    <ligand>
        <name>substrate</name>
    </ligand>
</feature>
<dbReference type="SUPFAM" id="SSF52467">
    <property type="entry name" value="DHS-like NAD/FAD-binding domain"/>
    <property type="match status" value="1"/>
</dbReference>
<feature type="binding site" evidence="3">
    <location>
        <position position="56"/>
    </location>
    <ligand>
        <name>substrate</name>
    </ligand>
</feature>
<dbReference type="InterPro" id="IPR027546">
    <property type="entry name" value="Sirtuin_class_III"/>
</dbReference>
<dbReference type="PANTHER" id="PTHR11085">
    <property type="entry name" value="NAD-DEPENDENT PROTEIN DEACYLASE SIRTUIN-5, MITOCHONDRIAL-RELATED"/>
    <property type="match status" value="1"/>
</dbReference>
<protein>
    <recommendedName>
        <fullName evidence="3">NAD-dependent protein deacylase</fullName>
        <ecNumber evidence="3">2.3.1.286</ecNumber>
    </recommendedName>
    <alternativeName>
        <fullName evidence="3">Regulatory protein SIR2 homolog</fullName>
    </alternativeName>
</protein>
<dbReference type="Gene3D" id="3.40.50.1220">
    <property type="entry name" value="TPP-binding domain"/>
    <property type="match status" value="1"/>
</dbReference>
<feature type="active site" description="Proton acceptor" evidence="3">
    <location>
        <position position="104"/>
    </location>
</feature>
<dbReference type="eggNOG" id="COG0846">
    <property type="taxonomic scope" value="Bacteria"/>
</dbReference>
<dbReference type="Proteomes" id="UP000006073">
    <property type="component" value="Unassembled WGS sequence"/>
</dbReference>
<keyword evidence="2 3" id="KW-0520">NAD</keyword>
<dbReference type="InterPro" id="IPR050134">
    <property type="entry name" value="NAD-dep_sirtuin_deacylases"/>
</dbReference>
<gene>
    <name evidence="3" type="primary">cobB</name>
    <name evidence="6" type="ORF">A33Q_1340</name>
</gene>
<dbReference type="InterPro" id="IPR003000">
    <property type="entry name" value="Sirtuin"/>
</dbReference>
<dbReference type="EMBL" id="ALWO02000023">
    <property type="protein sequence ID" value="EOZ98686.1"/>
    <property type="molecule type" value="Genomic_DNA"/>
</dbReference>
<accession>S2E2I9</accession>
<dbReference type="AlphaFoldDB" id="S2E2I9"/>
<comment type="catalytic activity">
    <reaction evidence="3">
        <text>N(6)-acetyl-L-lysyl-[protein] + NAD(+) + H2O = 2''-O-acetyl-ADP-D-ribose + nicotinamide + L-lysyl-[protein]</text>
        <dbReference type="Rhea" id="RHEA:43636"/>
        <dbReference type="Rhea" id="RHEA-COMP:9752"/>
        <dbReference type="Rhea" id="RHEA-COMP:10731"/>
        <dbReference type="ChEBI" id="CHEBI:15377"/>
        <dbReference type="ChEBI" id="CHEBI:17154"/>
        <dbReference type="ChEBI" id="CHEBI:29969"/>
        <dbReference type="ChEBI" id="CHEBI:57540"/>
        <dbReference type="ChEBI" id="CHEBI:61930"/>
        <dbReference type="ChEBI" id="CHEBI:83767"/>
        <dbReference type="EC" id="2.3.1.286"/>
    </reaction>
</comment>
<organism evidence="6 7">
    <name type="scientific">Indibacter alkaliphilus (strain CCUG 57479 / KCTC 22604 / LW1)</name>
    <dbReference type="NCBI Taxonomy" id="1189612"/>
    <lineage>
        <taxon>Bacteria</taxon>
        <taxon>Pseudomonadati</taxon>
        <taxon>Bacteroidota</taxon>
        <taxon>Cytophagia</taxon>
        <taxon>Cytophagales</taxon>
        <taxon>Cyclobacteriaceae</taxon>
    </lineage>
</organism>
<keyword evidence="1" id="KW-0808">Transferase</keyword>
<comment type="catalytic activity">
    <reaction evidence="3">
        <text>N(6)-succinyl-L-lysyl-[protein] + NAD(+) + H2O = 2''-O-succinyl-ADP-D-ribose + nicotinamide + L-lysyl-[protein]</text>
        <dbReference type="Rhea" id="RHEA:47668"/>
        <dbReference type="Rhea" id="RHEA-COMP:9752"/>
        <dbReference type="Rhea" id="RHEA-COMP:11877"/>
        <dbReference type="ChEBI" id="CHEBI:15377"/>
        <dbReference type="ChEBI" id="CHEBI:17154"/>
        <dbReference type="ChEBI" id="CHEBI:29969"/>
        <dbReference type="ChEBI" id="CHEBI:57540"/>
        <dbReference type="ChEBI" id="CHEBI:87830"/>
        <dbReference type="ChEBI" id="CHEBI:87832"/>
    </reaction>
</comment>
<dbReference type="RefSeq" id="WP_009032647.1">
    <property type="nucleotide sequence ID" value="NZ_ALWO02000023.1"/>
</dbReference>
<comment type="similarity">
    <text evidence="3">Belongs to the sirtuin family. Class III subfamily.</text>
</comment>
<keyword evidence="3" id="KW-0963">Cytoplasm</keyword>
<dbReference type="InterPro" id="IPR029035">
    <property type="entry name" value="DHS-like_NAD/FAD-binding_dom"/>
</dbReference>
<feature type="binding site" evidence="3">
    <location>
        <begin position="9"/>
        <end position="28"/>
    </location>
    <ligand>
        <name>NAD(+)</name>
        <dbReference type="ChEBI" id="CHEBI:57540"/>
    </ligand>
</feature>
<dbReference type="CDD" id="cd01412">
    <property type="entry name" value="SIRT5_Af1_CobB"/>
    <property type="match status" value="1"/>
</dbReference>
<evidence type="ECO:0000313" key="7">
    <source>
        <dbReference type="Proteomes" id="UP000006073"/>
    </source>
</evidence>
<dbReference type="GO" id="GO:0070403">
    <property type="term" value="F:NAD+ binding"/>
    <property type="evidence" value="ECO:0007669"/>
    <property type="project" value="UniProtKB-UniRule"/>
</dbReference>
<evidence type="ECO:0000256" key="3">
    <source>
        <dbReference type="HAMAP-Rule" id="MF_01121"/>
    </source>
</evidence>
<dbReference type="PROSITE" id="PS50305">
    <property type="entry name" value="SIRTUIN"/>
    <property type="match status" value="1"/>
</dbReference>
<feature type="domain" description="Deacetylase sirtuin-type" evidence="5">
    <location>
        <begin position="1"/>
        <end position="228"/>
    </location>
</feature>
<dbReference type="Gene3D" id="3.30.1600.10">
    <property type="entry name" value="SIR2/SIRT2 'Small Domain"/>
    <property type="match status" value="1"/>
</dbReference>
<evidence type="ECO:0000313" key="6">
    <source>
        <dbReference type="EMBL" id="EOZ98686.1"/>
    </source>
</evidence>
<dbReference type="STRING" id="1189612.A33Q_1340"/>
<sequence length="231" mass="25777">MKKLVVLTGAGISAESGISTFRDSGGLWEGHDIMEVASPDGWRKNKELVLDFYNKRRKQALTVMPNEGHKELASLEKYFEVTIITQNVDNLHERAGSKNVIHLHGELFKSQSTLDPSLIYDVNGWEIKLGDKCEKGSQLRPFIVWFGELVPKIEPAIEIAKEADIFAVIGTSLLVYPAAGLIQYAPSHIPKYIIDVNIPQIAHVKNLRKIEAPASIGTKEMAQELIEKYAK</sequence>
<feature type="binding site" evidence="3">
    <location>
        <begin position="170"/>
        <end position="172"/>
    </location>
    <ligand>
        <name>NAD(+)</name>
        <dbReference type="ChEBI" id="CHEBI:57540"/>
    </ligand>
</feature>
<dbReference type="GO" id="GO:0036054">
    <property type="term" value="F:protein-malonyllysine demalonylase activity"/>
    <property type="evidence" value="ECO:0007669"/>
    <property type="project" value="InterPro"/>
</dbReference>
<dbReference type="GO" id="GO:0017136">
    <property type="term" value="F:histone deacetylase activity, NAD-dependent"/>
    <property type="evidence" value="ECO:0007669"/>
    <property type="project" value="TreeGrafter"/>
</dbReference>
<dbReference type="GO" id="GO:0036055">
    <property type="term" value="F:protein-succinyllysine desuccinylase activity"/>
    <property type="evidence" value="ECO:0007669"/>
    <property type="project" value="UniProtKB-UniRule"/>
</dbReference>
<evidence type="ECO:0000256" key="1">
    <source>
        <dbReference type="ARBA" id="ARBA00022679"/>
    </source>
</evidence>
<evidence type="ECO:0000259" key="5">
    <source>
        <dbReference type="PROSITE" id="PS50305"/>
    </source>
</evidence>
<dbReference type="OrthoDB" id="9800582at2"/>
<dbReference type="InterPro" id="IPR026591">
    <property type="entry name" value="Sirtuin_cat_small_dom_sf"/>
</dbReference>
<name>S2E2I9_INDAL</name>
<keyword evidence="7" id="KW-1185">Reference proteome</keyword>
<feature type="binding site" evidence="3">
    <location>
        <begin position="86"/>
        <end position="89"/>
    </location>
    <ligand>
        <name>NAD(+)</name>
        <dbReference type="ChEBI" id="CHEBI:57540"/>
    </ligand>
</feature>
<dbReference type="GO" id="GO:0005737">
    <property type="term" value="C:cytoplasm"/>
    <property type="evidence" value="ECO:0007669"/>
    <property type="project" value="UniProtKB-SubCell"/>
</dbReference>
<proteinExistence type="inferred from homology"/>
<comment type="caution">
    <text evidence="3 4">Lacks conserved residue(s) required for the propagation of feature annotation.</text>
</comment>
<reference evidence="6 7" key="1">
    <citation type="journal article" date="2013" name="Genome Announc.">
        <title>Draft Genome Sequence of Indibacter alkaliphilus Strain LW1T, Isolated from Lonar Lake, a Haloalkaline Lake in the Buldana District of Maharashtra, India.</title>
        <authorList>
            <person name="Singh A."/>
            <person name="Kumar Jangir P."/>
            <person name="Sharma R."/>
            <person name="Singh A."/>
            <person name="Kumar Pinnaka A."/>
            <person name="Shivaji S."/>
        </authorList>
    </citation>
    <scope>NUCLEOTIDE SEQUENCE [LARGE SCALE GENOMIC DNA]</scope>
    <source>
        <strain evidence="7">CCUG 57479 / KCTC 22604 / LW1</strain>
    </source>
</reference>
<comment type="subcellular location">
    <subcellularLocation>
        <location evidence="3">Cytoplasm</location>
    </subcellularLocation>
</comment>
<comment type="function">
    <text evidence="3">NAD-dependent lysine deacetylase and desuccinylase that specifically removes acetyl and succinyl groups on target proteins. Modulates the activities of several proteins which are inactive in their acylated form.</text>
</comment>
<dbReference type="PANTHER" id="PTHR11085:SF4">
    <property type="entry name" value="NAD-DEPENDENT PROTEIN DEACYLASE"/>
    <property type="match status" value="1"/>
</dbReference>
<feature type="binding site" evidence="3">
    <location>
        <position position="214"/>
    </location>
    <ligand>
        <name>NAD(+)</name>
        <dbReference type="ChEBI" id="CHEBI:57540"/>
    </ligand>
</feature>
<dbReference type="Pfam" id="PF02146">
    <property type="entry name" value="SIR2"/>
    <property type="match status" value="1"/>
</dbReference>
<comment type="domain">
    <text evidence="3">2 residues (Tyr-53 and Arg-56) present in a large hydrophobic pocket are probably involved in substrate specificity. They are important for desuccinylation activity, but dispensable for deacetylation activity.</text>
</comment>
<dbReference type="EC" id="2.3.1.286" evidence="3"/>
<comment type="caution">
    <text evidence="6">The sequence shown here is derived from an EMBL/GenBank/DDBJ whole genome shotgun (WGS) entry which is preliminary data.</text>
</comment>
<evidence type="ECO:0000256" key="4">
    <source>
        <dbReference type="PROSITE-ProRule" id="PRU00236"/>
    </source>
</evidence>